<dbReference type="Proteomes" id="UP000202440">
    <property type="component" value="Chromosome"/>
</dbReference>
<organism evidence="1 2">
    <name type="scientific">Bacterioplanes sanyensis</name>
    <dbReference type="NCBI Taxonomy" id="1249553"/>
    <lineage>
        <taxon>Bacteria</taxon>
        <taxon>Pseudomonadati</taxon>
        <taxon>Pseudomonadota</taxon>
        <taxon>Gammaproteobacteria</taxon>
        <taxon>Oceanospirillales</taxon>
        <taxon>Oceanospirillaceae</taxon>
        <taxon>Bacterioplanes</taxon>
    </lineage>
</organism>
<sequence length="62" mass="6449">MSARMRQGGLRRQRGVTAIEYAILAAALAATLFAVAGDEGPLRNAIDSAFGRVETTIAEGGE</sequence>
<dbReference type="AlphaFoldDB" id="A0A222FJK6"/>
<accession>A0A222FJK6</accession>
<keyword evidence="2" id="KW-1185">Reference proteome</keyword>
<gene>
    <name evidence="1" type="ORF">CHH28_09130</name>
</gene>
<name>A0A222FJK6_9GAMM</name>
<reference evidence="1 2" key="1">
    <citation type="submission" date="2017-07" db="EMBL/GenBank/DDBJ databases">
        <title>Annotated genome sequence of Bacterioplanes sanyensis isolated from Red Sea.</title>
        <authorList>
            <person name="Rehman Z.U."/>
        </authorList>
    </citation>
    <scope>NUCLEOTIDE SEQUENCE [LARGE SCALE GENOMIC DNA]</scope>
    <source>
        <strain evidence="1 2">NV9</strain>
    </source>
</reference>
<protein>
    <submittedName>
        <fullName evidence="1">Flp family type IVb pilin</fullName>
    </submittedName>
</protein>
<dbReference type="Pfam" id="PF04964">
    <property type="entry name" value="Flp_Fap"/>
    <property type="match status" value="1"/>
</dbReference>
<dbReference type="InterPro" id="IPR007047">
    <property type="entry name" value="Flp_Fap"/>
</dbReference>
<dbReference type="EMBL" id="CP022530">
    <property type="protein sequence ID" value="ASP38832.1"/>
    <property type="molecule type" value="Genomic_DNA"/>
</dbReference>
<evidence type="ECO:0000313" key="1">
    <source>
        <dbReference type="EMBL" id="ASP38832.1"/>
    </source>
</evidence>
<dbReference type="KEGG" id="bsan:CHH28_09130"/>
<dbReference type="RefSeq" id="WP_094060018.1">
    <property type="nucleotide sequence ID" value="NZ_CP022530.1"/>
</dbReference>
<proteinExistence type="predicted"/>
<evidence type="ECO:0000313" key="2">
    <source>
        <dbReference type="Proteomes" id="UP000202440"/>
    </source>
</evidence>